<keyword evidence="2" id="KW-1185">Reference proteome</keyword>
<dbReference type="EMBL" id="UYRU01095701">
    <property type="protein sequence ID" value="VDN39501.1"/>
    <property type="molecule type" value="Genomic_DNA"/>
</dbReference>
<dbReference type="Proteomes" id="UP000281553">
    <property type="component" value="Unassembled WGS sequence"/>
</dbReference>
<accession>A0A3P7P9L7</accession>
<sequence length="175" mass="19822">MKIKLQVCLGPHCRTDGLKANLTDGRGQALMEDFSDSFTLYNIFCWDTVTLTATTPQEPEPVRRTITLSPTWGYECSKDIFVTWGRIREPIVLCSPTSKETKAALAKEEEFERIFKDARCKCSRPGVTFSTGFLHLPSNASPPDNFSIQCQLHECQWSFLVRVVKEGTMQQVSCF</sequence>
<organism evidence="1 2">
    <name type="scientific">Dibothriocephalus latus</name>
    <name type="common">Fish tapeworm</name>
    <name type="synonym">Diphyllobothrium latum</name>
    <dbReference type="NCBI Taxonomy" id="60516"/>
    <lineage>
        <taxon>Eukaryota</taxon>
        <taxon>Metazoa</taxon>
        <taxon>Spiralia</taxon>
        <taxon>Lophotrochozoa</taxon>
        <taxon>Platyhelminthes</taxon>
        <taxon>Cestoda</taxon>
        <taxon>Eucestoda</taxon>
        <taxon>Diphyllobothriidea</taxon>
        <taxon>Diphyllobothriidae</taxon>
        <taxon>Dibothriocephalus</taxon>
    </lineage>
</organism>
<proteinExistence type="predicted"/>
<reference evidence="1 2" key="1">
    <citation type="submission" date="2018-11" db="EMBL/GenBank/DDBJ databases">
        <authorList>
            <consortium name="Pathogen Informatics"/>
        </authorList>
    </citation>
    <scope>NUCLEOTIDE SEQUENCE [LARGE SCALE GENOMIC DNA]</scope>
</reference>
<dbReference type="AlphaFoldDB" id="A0A3P7P9L7"/>
<protein>
    <submittedName>
        <fullName evidence="1">Uncharacterized protein</fullName>
    </submittedName>
</protein>
<name>A0A3P7P9L7_DIBLA</name>
<evidence type="ECO:0000313" key="2">
    <source>
        <dbReference type="Proteomes" id="UP000281553"/>
    </source>
</evidence>
<evidence type="ECO:0000313" key="1">
    <source>
        <dbReference type="EMBL" id="VDN39501.1"/>
    </source>
</evidence>
<dbReference type="OrthoDB" id="10429897at2759"/>
<gene>
    <name evidence="1" type="ORF">DILT_LOCUS17904</name>
</gene>